<dbReference type="OrthoDB" id="9786064at2"/>
<dbReference type="Proteomes" id="UP000220828">
    <property type="component" value="Unassembled WGS sequence"/>
</dbReference>
<feature type="transmembrane region" description="Helical" evidence="1">
    <location>
        <begin position="7"/>
        <end position="29"/>
    </location>
</feature>
<keyword evidence="1" id="KW-0812">Transmembrane</keyword>
<dbReference type="AlphaFoldDB" id="A0A2H3KD61"/>
<reference evidence="2 3" key="1">
    <citation type="submission" date="2017-09" db="EMBL/GenBank/DDBJ databases">
        <title>Whole genomes of Flavobacteriaceae.</title>
        <authorList>
            <person name="Stine C."/>
            <person name="Li C."/>
            <person name="Tadesse D."/>
        </authorList>
    </citation>
    <scope>NUCLEOTIDE SEQUENCE [LARGE SCALE GENOMIC DNA]</scope>
    <source>
        <strain evidence="2 3">ATCC 35036</strain>
    </source>
</reference>
<feature type="transmembrane region" description="Helical" evidence="1">
    <location>
        <begin position="183"/>
        <end position="202"/>
    </location>
</feature>
<dbReference type="RefSeq" id="WP_097553746.1">
    <property type="nucleotide sequence ID" value="NZ_PCMW01000028.1"/>
</dbReference>
<protein>
    <recommendedName>
        <fullName evidence="4">PAP2 superfamily protein</fullName>
    </recommendedName>
</protein>
<evidence type="ECO:0000256" key="1">
    <source>
        <dbReference type="SAM" id="Phobius"/>
    </source>
</evidence>
<feature type="transmembrane region" description="Helical" evidence="1">
    <location>
        <begin position="41"/>
        <end position="62"/>
    </location>
</feature>
<dbReference type="EMBL" id="PCMW01000028">
    <property type="protein sequence ID" value="PDS25507.1"/>
    <property type="molecule type" value="Genomic_DNA"/>
</dbReference>
<name>A0A2H3KD61_9FLAO</name>
<organism evidence="2 3">
    <name type="scientific">Flavobacterium branchiophilum</name>
    <dbReference type="NCBI Taxonomy" id="55197"/>
    <lineage>
        <taxon>Bacteria</taxon>
        <taxon>Pseudomonadati</taxon>
        <taxon>Bacteroidota</taxon>
        <taxon>Flavobacteriia</taxon>
        <taxon>Flavobacteriales</taxon>
        <taxon>Flavobacteriaceae</taxon>
        <taxon>Flavobacterium</taxon>
    </lineage>
</organism>
<accession>A0A2H3KD61</accession>
<feature type="transmembrane region" description="Helical" evidence="1">
    <location>
        <begin position="157"/>
        <end position="176"/>
    </location>
</feature>
<keyword evidence="1" id="KW-1133">Transmembrane helix</keyword>
<feature type="transmembrane region" description="Helical" evidence="1">
    <location>
        <begin position="132"/>
        <end position="151"/>
    </location>
</feature>
<evidence type="ECO:0000313" key="2">
    <source>
        <dbReference type="EMBL" id="PDS25507.1"/>
    </source>
</evidence>
<feature type="transmembrane region" description="Helical" evidence="1">
    <location>
        <begin position="106"/>
        <end position="125"/>
    </location>
</feature>
<gene>
    <name evidence="2" type="ORF">B0A77_04945</name>
</gene>
<evidence type="ECO:0000313" key="3">
    <source>
        <dbReference type="Proteomes" id="UP000220828"/>
    </source>
</evidence>
<comment type="caution">
    <text evidence="2">The sequence shown here is derived from an EMBL/GenBank/DDBJ whole genome shotgun (WGS) entry which is preliminary data.</text>
</comment>
<evidence type="ECO:0008006" key="4">
    <source>
        <dbReference type="Google" id="ProtNLM"/>
    </source>
</evidence>
<keyword evidence="1" id="KW-0472">Membrane</keyword>
<proteinExistence type="predicted"/>
<sequence length="203" mass="23084">MKKFIMLFSYFFHPIFIPTFGTIYFLWGSDSVISMLDLEQYLLLVQVVIITILVPITFYFLLKSLGKVDSFMTCNVHQRKWPVFMQIILIISLLKNGISIDKTPELFYYFAAGLLSACFVLMLLFFNVKASLHQIGVVALLIFVGQLSWHFQTNRLLIIALNVLACGFVASSRLIMKAHTPKELLVGLMVGAVPGVLLGYYWV</sequence>
<feature type="transmembrane region" description="Helical" evidence="1">
    <location>
        <begin position="83"/>
        <end position="100"/>
    </location>
</feature>